<comment type="caution">
    <text evidence="1">The sequence shown here is derived from an EMBL/GenBank/DDBJ whole genome shotgun (WGS) entry which is preliminary data.</text>
</comment>
<dbReference type="EMBL" id="QLNQ01000028">
    <property type="protein sequence ID" value="RCK57979.1"/>
    <property type="molecule type" value="Genomic_DNA"/>
</dbReference>
<gene>
    <name evidence="1" type="ORF">Cantr_06689</name>
</gene>
<sequence length="89" mass="10180">MNNPHEQFIKILETAKLTDFVSYRYATTDTDPPIQPRNVGIPEFMPTKAGVVAHLKLLRAFSFMKKTVVPDFDDTTDADPQQNINNEKR</sequence>
<evidence type="ECO:0000313" key="1">
    <source>
        <dbReference type="EMBL" id="RCK57979.1"/>
    </source>
</evidence>
<dbReference type="STRING" id="5486.A0A367XX58"/>
<reference evidence="1 2" key="1">
    <citation type="submission" date="2018-06" db="EMBL/GenBank/DDBJ databases">
        <title>Whole genome sequencing of Candida tropicalis (genome annotated by CSBL at Korea University).</title>
        <authorList>
            <person name="Ahn J."/>
        </authorList>
    </citation>
    <scope>NUCLEOTIDE SEQUENCE [LARGE SCALE GENOMIC DNA]</scope>
    <source>
        <strain evidence="1 2">ATCC 20962</strain>
    </source>
</reference>
<proteinExistence type="predicted"/>
<name>A0A367XX58_9ASCO</name>
<organism evidence="1 2">
    <name type="scientific">Candida viswanathii</name>
    <dbReference type="NCBI Taxonomy" id="5486"/>
    <lineage>
        <taxon>Eukaryota</taxon>
        <taxon>Fungi</taxon>
        <taxon>Dikarya</taxon>
        <taxon>Ascomycota</taxon>
        <taxon>Saccharomycotina</taxon>
        <taxon>Pichiomycetes</taxon>
        <taxon>Debaryomycetaceae</taxon>
        <taxon>Candida/Lodderomyces clade</taxon>
        <taxon>Candida</taxon>
    </lineage>
</organism>
<dbReference type="AlphaFoldDB" id="A0A367XX58"/>
<protein>
    <submittedName>
        <fullName evidence="1">Uncharacterized protein</fullName>
    </submittedName>
</protein>
<accession>A0A367XX58</accession>
<evidence type="ECO:0000313" key="2">
    <source>
        <dbReference type="Proteomes" id="UP000253472"/>
    </source>
</evidence>
<dbReference type="Proteomes" id="UP000253472">
    <property type="component" value="Unassembled WGS sequence"/>
</dbReference>
<keyword evidence="2" id="KW-1185">Reference proteome</keyword>